<dbReference type="Pfam" id="PF00083">
    <property type="entry name" value="Sugar_tr"/>
    <property type="match status" value="1"/>
</dbReference>
<feature type="transmembrane region" description="Helical" evidence="6">
    <location>
        <begin position="101"/>
        <end position="118"/>
    </location>
</feature>
<accession>A0A2G8KKY5</accession>
<keyword evidence="4 6" id="KW-0472">Membrane</keyword>
<evidence type="ECO:0000256" key="3">
    <source>
        <dbReference type="ARBA" id="ARBA00022989"/>
    </source>
</evidence>
<dbReference type="InterPro" id="IPR036259">
    <property type="entry name" value="MFS_trans_sf"/>
</dbReference>
<sequence>MACSDGWNYDTELYGRSIVSDGALWEPSCQARLQINTDGDHHHRIPGIVFRGAQLPPMVLLFEYLIPKHRAIVGNIPGVMFSLGLMVMSGLAYLVRDWRQFHALLMAPTIIVMGFIWLQPESVRWLLSQGKYEEAEKCMQKVAKFNGVKDFPSPALKLANRNLEETEVDTKDKNSGGSITQLFKPPTLAVTLITSWLWITYTLVYFGFALTTGTLAGDPYLNFFLSSLVELPARIVPLFIIKRFGRLIPLISILVSSGVCMIAIIVVPDDVAGGWLKTSLALLGKFLIVCAFSAINLANTELFPTTLRTVGMGFAQLIGNLGSILSPILIYLDKFVPDLSFMIMTASAFLAAFLCLYLPETKNTVQPETPEDLQILFDSKTLFSRLRKTQPPHDDVSISTNQSKMEEKLEENMTNEEGPNENTMNGINDEHINEGGGGGENAGFEEDTNM</sequence>
<dbReference type="InterPro" id="IPR005828">
    <property type="entry name" value="MFS_sugar_transport-like"/>
</dbReference>
<feature type="transmembrane region" description="Helical" evidence="6">
    <location>
        <begin position="279"/>
        <end position="298"/>
    </location>
</feature>
<dbReference type="GO" id="GO:0022857">
    <property type="term" value="F:transmembrane transporter activity"/>
    <property type="evidence" value="ECO:0007669"/>
    <property type="project" value="InterPro"/>
</dbReference>
<keyword evidence="2 6" id="KW-0812">Transmembrane</keyword>
<evidence type="ECO:0000256" key="1">
    <source>
        <dbReference type="ARBA" id="ARBA00004141"/>
    </source>
</evidence>
<keyword evidence="8" id="KW-1185">Reference proteome</keyword>
<dbReference type="PANTHER" id="PTHR24064">
    <property type="entry name" value="SOLUTE CARRIER FAMILY 22 MEMBER"/>
    <property type="match status" value="1"/>
</dbReference>
<reference evidence="7 8" key="1">
    <citation type="journal article" date="2017" name="PLoS Biol.">
        <title>The sea cucumber genome provides insights into morphological evolution and visceral regeneration.</title>
        <authorList>
            <person name="Zhang X."/>
            <person name="Sun L."/>
            <person name="Yuan J."/>
            <person name="Sun Y."/>
            <person name="Gao Y."/>
            <person name="Zhang L."/>
            <person name="Li S."/>
            <person name="Dai H."/>
            <person name="Hamel J.F."/>
            <person name="Liu C."/>
            <person name="Yu Y."/>
            <person name="Liu S."/>
            <person name="Lin W."/>
            <person name="Guo K."/>
            <person name="Jin S."/>
            <person name="Xu P."/>
            <person name="Storey K.B."/>
            <person name="Huan P."/>
            <person name="Zhang T."/>
            <person name="Zhou Y."/>
            <person name="Zhang J."/>
            <person name="Lin C."/>
            <person name="Li X."/>
            <person name="Xing L."/>
            <person name="Huo D."/>
            <person name="Sun M."/>
            <person name="Wang L."/>
            <person name="Mercier A."/>
            <person name="Li F."/>
            <person name="Yang H."/>
            <person name="Xiang J."/>
        </authorList>
    </citation>
    <scope>NUCLEOTIDE SEQUENCE [LARGE SCALE GENOMIC DNA]</scope>
    <source>
        <strain evidence="7">Shaxun</strain>
        <tissue evidence="7">Muscle</tissue>
    </source>
</reference>
<organism evidence="7 8">
    <name type="scientific">Stichopus japonicus</name>
    <name type="common">Sea cucumber</name>
    <dbReference type="NCBI Taxonomy" id="307972"/>
    <lineage>
        <taxon>Eukaryota</taxon>
        <taxon>Metazoa</taxon>
        <taxon>Echinodermata</taxon>
        <taxon>Eleutherozoa</taxon>
        <taxon>Echinozoa</taxon>
        <taxon>Holothuroidea</taxon>
        <taxon>Aspidochirotacea</taxon>
        <taxon>Aspidochirotida</taxon>
        <taxon>Stichopodidae</taxon>
        <taxon>Apostichopus</taxon>
    </lineage>
</organism>
<comment type="subcellular location">
    <subcellularLocation>
        <location evidence="1">Membrane</location>
        <topology evidence="1">Multi-pass membrane protein</topology>
    </subcellularLocation>
</comment>
<comment type="caution">
    <text evidence="7">The sequence shown here is derived from an EMBL/GenBank/DDBJ whole genome shotgun (WGS) entry which is preliminary data.</text>
</comment>
<evidence type="ECO:0000256" key="5">
    <source>
        <dbReference type="SAM" id="MobiDB-lite"/>
    </source>
</evidence>
<evidence type="ECO:0000256" key="4">
    <source>
        <dbReference type="ARBA" id="ARBA00023136"/>
    </source>
</evidence>
<gene>
    <name evidence="7" type="ORF">BSL78_14481</name>
</gene>
<evidence type="ECO:0000313" key="7">
    <source>
        <dbReference type="EMBL" id="PIK48669.1"/>
    </source>
</evidence>
<keyword evidence="3 6" id="KW-1133">Transmembrane helix</keyword>
<feature type="transmembrane region" description="Helical" evidence="6">
    <location>
        <begin position="338"/>
        <end position="358"/>
    </location>
</feature>
<evidence type="ECO:0000256" key="6">
    <source>
        <dbReference type="SAM" id="Phobius"/>
    </source>
</evidence>
<dbReference type="STRING" id="307972.A0A2G8KKY5"/>
<feature type="transmembrane region" description="Helical" evidence="6">
    <location>
        <begin position="72"/>
        <end position="95"/>
    </location>
</feature>
<evidence type="ECO:0000256" key="2">
    <source>
        <dbReference type="ARBA" id="ARBA00022692"/>
    </source>
</evidence>
<feature type="transmembrane region" description="Helical" evidence="6">
    <location>
        <begin position="188"/>
        <end position="208"/>
    </location>
</feature>
<dbReference type="Proteomes" id="UP000230750">
    <property type="component" value="Unassembled WGS sequence"/>
</dbReference>
<name>A0A2G8KKY5_STIJA</name>
<feature type="transmembrane region" description="Helical" evidence="6">
    <location>
        <begin position="247"/>
        <end position="267"/>
    </location>
</feature>
<proteinExistence type="predicted"/>
<evidence type="ECO:0000313" key="8">
    <source>
        <dbReference type="Proteomes" id="UP000230750"/>
    </source>
</evidence>
<dbReference type="GO" id="GO:0016020">
    <property type="term" value="C:membrane"/>
    <property type="evidence" value="ECO:0007669"/>
    <property type="project" value="UniProtKB-SubCell"/>
</dbReference>
<feature type="transmembrane region" description="Helical" evidence="6">
    <location>
        <begin position="310"/>
        <end position="332"/>
    </location>
</feature>
<dbReference type="SUPFAM" id="SSF103473">
    <property type="entry name" value="MFS general substrate transporter"/>
    <property type="match status" value="1"/>
</dbReference>
<dbReference type="Gene3D" id="1.20.1250.20">
    <property type="entry name" value="MFS general substrate transporter like domains"/>
    <property type="match status" value="1"/>
</dbReference>
<dbReference type="OrthoDB" id="2261376at2759"/>
<dbReference type="AlphaFoldDB" id="A0A2G8KKY5"/>
<feature type="region of interest" description="Disordered" evidence="5">
    <location>
        <begin position="388"/>
        <end position="450"/>
    </location>
</feature>
<protein>
    <submittedName>
        <fullName evidence="7">Uncharacterized protein</fullName>
    </submittedName>
</protein>
<dbReference type="EMBL" id="MRZV01000509">
    <property type="protein sequence ID" value="PIK48669.1"/>
    <property type="molecule type" value="Genomic_DNA"/>
</dbReference>